<dbReference type="PANTHER" id="PTHR43651:SF3">
    <property type="entry name" value="1,4-ALPHA-GLUCAN-BRANCHING ENZYME"/>
    <property type="match status" value="1"/>
</dbReference>
<dbReference type="Proteomes" id="UP000095200">
    <property type="component" value="Unassembled WGS sequence"/>
</dbReference>
<dbReference type="FunFam" id="2.60.40.1180:FF:000002">
    <property type="entry name" value="1,4-alpha-glucan branching enzyme GlgB"/>
    <property type="match status" value="1"/>
</dbReference>
<dbReference type="InterPro" id="IPR006047">
    <property type="entry name" value="GH13_cat_dom"/>
</dbReference>
<comment type="caution">
    <text evidence="13">The sequence shown here is derived from an EMBL/GenBank/DDBJ whole genome shotgun (WGS) entry which is preliminary data.</text>
</comment>
<evidence type="ECO:0000256" key="9">
    <source>
        <dbReference type="ARBA" id="ARBA00023277"/>
    </source>
</evidence>
<evidence type="ECO:0000256" key="3">
    <source>
        <dbReference type="ARBA" id="ARBA00004964"/>
    </source>
</evidence>
<reference evidence="14" key="1">
    <citation type="submission" date="2016-06" db="EMBL/GenBank/DDBJ databases">
        <title>Draft genome sequence of Desulfoplanes formicivorans strain Pf12B.</title>
        <authorList>
            <person name="Watanabe M."/>
            <person name="Kojima H."/>
            <person name="Fukui M."/>
        </authorList>
    </citation>
    <scope>NUCLEOTIDE SEQUENCE [LARGE SCALE GENOMIC DNA]</scope>
    <source>
        <strain evidence="14">Pf12B</strain>
    </source>
</reference>
<dbReference type="InterPro" id="IPR044143">
    <property type="entry name" value="GlgB_N_E_set_prok"/>
</dbReference>
<dbReference type="InterPro" id="IPR006048">
    <property type="entry name" value="A-amylase/branching_C"/>
</dbReference>
<name>A0A194AED7_9BACT</name>
<evidence type="ECO:0000256" key="1">
    <source>
        <dbReference type="ARBA" id="ARBA00000826"/>
    </source>
</evidence>
<evidence type="ECO:0000256" key="5">
    <source>
        <dbReference type="ARBA" id="ARBA00022600"/>
    </source>
</evidence>
<dbReference type="Gene3D" id="2.60.40.1180">
    <property type="entry name" value="Golgi alpha-mannosidase II"/>
    <property type="match status" value="1"/>
</dbReference>
<gene>
    <name evidence="10" type="primary">glgB</name>
    <name evidence="13" type="ORF">DPF_1157</name>
</gene>
<dbReference type="AlphaFoldDB" id="A0A194AED7"/>
<proteinExistence type="inferred from homology"/>
<dbReference type="Gene3D" id="3.20.20.80">
    <property type="entry name" value="Glycosidases"/>
    <property type="match status" value="1"/>
</dbReference>
<keyword evidence="8 10" id="KW-0320">Glycogen biosynthesis</keyword>
<dbReference type="NCBIfam" id="TIGR01515">
    <property type="entry name" value="branching_enzym"/>
    <property type="match status" value="1"/>
</dbReference>
<dbReference type="GO" id="GO:0043169">
    <property type="term" value="F:cation binding"/>
    <property type="evidence" value="ECO:0007669"/>
    <property type="project" value="InterPro"/>
</dbReference>
<dbReference type="InterPro" id="IPR013780">
    <property type="entry name" value="Glyco_hydro_b"/>
</dbReference>
<dbReference type="GO" id="GO:0004553">
    <property type="term" value="F:hydrolase activity, hydrolyzing O-glycosyl compounds"/>
    <property type="evidence" value="ECO:0007669"/>
    <property type="project" value="InterPro"/>
</dbReference>
<dbReference type="Pfam" id="PF02806">
    <property type="entry name" value="Alpha-amylase_C"/>
    <property type="match status" value="1"/>
</dbReference>
<keyword evidence="7 10" id="KW-0808">Transferase</keyword>
<keyword evidence="5 10" id="KW-0321">Glycogen metabolism</keyword>
<evidence type="ECO:0000259" key="12">
    <source>
        <dbReference type="SMART" id="SM00642"/>
    </source>
</evidence>
<evidence type="ECO:0000256" key="10">
    <source>
        <dbReference type="HAMAP-Rule" id="MF_00685"/>
    </source>
</evidence>
<accession>A0A194AED7</accession>
<comment type="similarity">
    <text evidence="4 10">Belongs to the glycosyl hydrolase 13 family. GlgB subfamily.</text>
</comment>
<evidence type="ECO:0000256" key="4">
    <source>
        <dbReference type="ARBA" id="ARBA00009000"/>
    </source>
</evidence>
<evidence type="ECO:0000256" key="6">
    <source>
        <dbReference type="ARBA" id="ARBA00022676"/>
    </source>
</evidence>
<dbReference type="InterPro" id="IPR037439">
    <property type="entry name" value="Branching_enzy"/>
</dbReference>
<dbReference type="NCBIfam" id="NF008967">
    <property type="entry name" value="PRK12313.1"/>
    <property type="match status" value="1"/>
</dbReference>
<keyword evidence="14" id="KW-1185">Reference proteome</keyword>
<evidence type="ECO:0000313" key="13">
    <source>
        <dbReference type="EMBL" id="GAU08447.1"/>
    </source>
</evidence>
<comment type="pathway">
    <text evidence="3 10">Glycan biosynthesis; glycogen biosynthesis.</text>
</comment>
<dbReference type="InterPro" id="IPR017853">
    <property type="entry name" value="GH"/>
</dbReference>
<feature type="active site" description="Nucleophile" evidence="10 11">
    <location>
        <position position="321"/>
    </location>
</feature>
<protein>
    <recommendedName>
        <fullName evidence="10">1,4-alpha-glucan branching enzyme GlgB</fullName>
        <ecNumber evidence="10">2.4.1.18</ecNumber>
    </recommendedName>
    <alternativeName>
        <fullName evidence="10">1,4-alpha-D-glucan:1,4-alpha-D-glucan 6-glucosyl-transferase</fullName>
    </alternativeName>
    <alternativeName>
        <fullName evidence="10">Alpha-(1-&gt;4)-glucan branching enzyme</fullName>
    </alternativeName>
    <alternativeName>
        <fullName evidence="10">Glycogen branching enzyme</fullName>
        <shortName evidence="10">BE</shortName>
    </alternativeName>
</protein>
<dbReference type="PANTHER" id="PTHR43651">
    <property type="entry name" value="1,4-ALPHA-GLUCAN-BRANCHING ENZYME"/>
    <property type="match status" value="1"/>
</dbReference>
<dbReference type="CDD" id="cd02855">
    <property type="entry name" value="E_set_GBE_prok_N"/>
    <property type="match status" value="1"/>
</dbReference>
<comment type="subunit">
    <text evidence="10">Monomer.</text>
</comment>
<dbReference type="NCBIfam" id="NF003811">
    <property type="entry name" value="PRK05402.1"/>
    <property type="match status" value="1"/>
</dbReference>
<dbReference type="SUPFAM" id="SSF51445">
    <property type="entry name" value="(Trans)glycosidases"/>
    <property type="match status" value="1"/>
</dbReference>
<dbReference type="SMART" id="SM00642">
    <property type="entry name" value="Aamy"/>
    <property type="match status" value="1"/>
</dbReference>
<dbReference type="FunFam" id="3.20.20.80:FF:000003">
    <property type="entry name" value="1,4-alpha-glucan branching enzyme GlgB"/>
    <property type="match status" value="1"/>
</dbReference>
<dbReference type="EMBL" id="BDFE01000015">
    <property type="protein sequence ID" value="GAU08447.1"/>
    <property type="molecule type" value="Genomic_DNA"/>
</dbReference>
<dbReference type="InterPro" id="IPR013783">
    <property type="entry name" value="Ig-like_fold"/>
</dbReference>
<dbReference type="InterPro" id="IPR006407">
    <property type="entry name" value="GlgB"/>
</dbReference>
<evidence type="ECO:0000256" key="7">
    <source>
        <dbReference type="ARBA" id="ARBA00022679"/>
    </source>
</evidence>
<dbReference type="CDD" id="cd11322">
    <property type="entry name" value="AmyAc_Glg_BE"/>
    <property type="match status" value="1"/>
</dbReference>
<dbReference type="HAMAP" id="MF_00685">
    <property type="entry name" value="GlgB"/>
    <property type="match status" value="1"/>
</dbReference>
<dbReference type="SUPFAM" id="SSF51011">
    <property type="entry name" value="Glycosyl hydrolase domain"/>
    <property type="match status" value="1"/>
</dbReference>
<dbReference type="Gene3D" id="2.60.40.10">
    <property type="entry name" value="Immunoglobulins"/>
    <property type="match status" value="1"/>
</dbReference>
<evidence type="ECO:0000256" key="8">
    <source>
        <dbReference type="ARBA" id="ARBA00023056"/>
    </source>
</evidence>
<dbReference type="GO" id="GO:0005978">
    <property type="term" value="P:glycogen biosynthetic process"/>
    <property type="evidence" value="ECO:0007669"/>
    <property type="project" value="UniProtKB-UniRule"/>
</dbReference>
<keyword evidence="6 10" id="KW-0328">Glycosyltransferase</keyword>
<comment type="catalytic activity">
    <reaction evidence="1 10">
        <text>Transfers a segment of a (1-&gt;4)-alpha-D-glucan chain to a primary hydroxy group in a similar glucan chain.</text>
        <dbReference type="EC" id="2.4.1.18"/>
    </reaction>
</comment>
<dbReference type="UniPathway" id="UPA00164"/>
<dbReference type="Pfam" id="PF00128">
    <property type="entry name" value="Alpha-amylase"/>
    <property type="match status" value="1"/>
</dbReference>
<evidence type="ECO:0000256" key="11">
    <source>
        <dbReference type="PIRSR" id="PIRSR000463-1"/>
    </source>
</evidence>
<feature type="active site" description="Proton donor" evidence="10 11">
    <location>
        <position position="374"/>
    </location>
</feature>
<dbReference type="Pfam" id="PF02922">
    <property type="entry name" value="CBM_48"/>
    <property type="match status" value="1"/>
</dbReference>
<sequence>MCRLMINCQRDEAMMTDHDIYLFKQGRHYRLYDKLGAHPTTMNGQAGTWFAVWAPNARSAHVIGAFNQWNPTASPLSVRQDGSGIWEGFVPGARVGQEYKFRLEQGNGGGVAEKGDPFAVYWEEPPRTASRIWELDYQWHDQEWMDQRKAQNSLQAPMSIYEVHLGSWKRSPDDPDGFLDYRSMAHLLVEHVTAMGFTHVEIMPIMEHPFYGSWGYQTVGYFAPTSRYGTPQDFMYLIDHLHQNGIGVILDWVPSHFPADAHGLSRFDGTHLFEHEDARKGFHPDWNSSIFNYGRYEVQAYLISSALFWLEKYHADGLRVDAVASMIYLDYSRKEGEWIPNQYGGNENLEALDFLRRLNMAVYENYPDVQTMAEESTSWPMVSRPVYLGGLGFGMKWNMGWMNDTLSYMSKDPVHRKFYHDQLTFGLWYAYTENFILPLSHDEVVHLKGSLLDKMPGDSWQKRANLRLLFGYMTGQPGKKLLFMGGEFGQWREWNHDASLDWHLLDQPAHQGIRDWVRDLNLAYTREQALYAGDYDQNGFAWEDCHDSDQSVLTFFRQYQQEVILVACNFTPVPRYRYRVGLPRGGTWLEILNSDATVYGGSGVGNKGAVEARHASWHGFPYMTELTLPPLAAVFFKPASQP</sequence>
<feature type="domain" description="Glycosyl hydrolase family 13 catalytic" evidence="12">
    <location>
        <begin position="162"/>
        <end position="526"/>
    </location>
</feature>
<dbReference type="EC" id="2.4.1.18" evidence="10"/>
<dbReference type="STRING" id="1592317.DPF_1157"/>
<organism evidence="13 14">
    <name type="scientific">Desulfoplanes formicivorans</name>
    <dbReference type="NCBI Taxonomy" id="1592317"/>
    <lineage>
        <taxon>Bacteria</taxon>
        <taxon>Pseudomonadati</taxon>
        <taxon>Thermodesulfobacteriota</taxon>
        <taxon>Desulfovibrionia</taxon>
        <taxon>Desulfovibrionales</taxon>
        <taxon>Desulfoplanaceae</taxon>
        <taxon>Desulfoplanes</taxon>
    </lineage>
</organism>
<dbReference type="InterPro" id="IPR004193">
    <property type="entry name" value="Glyco_hydro_13_N"/>
</dbReference>
<dbReference type="PIRSF" id="PIRSF000463">
    <property type="entry name" value="GlgB"/>
    <property type="match status" value="1"/>
</dbReference>
<evidence type="ECO:0000256" key="2">
    <source>
        <dbReference type="ARBA" id="ARBA00002953"/>
    </source>
</evidence>
<keyword evidence="9 10" id="KW-0119">Carbohydrate metabolism</keyword>
<dbReference type="GO" id="GO:0003844">
    <property type="term" value="F:1,4-alpha-glucan branching enzyme activity"/>
    <property type="evidence" value="ECO:0007669"/>
    <property type="project" value="UniProtKB-UniRule"/>
</dbReference>
<evidence type="ECO:0000313" key="14">
    <source>
        <dbReference type="Proteomes" id="UP000095200"/>
    </source>
</evidence>
<dbReference type="GO" id="GO:0005829">
    <property type="term" value="C:cytosol"/>
    <property type="evidence" value="ECO:0007669"/>
    <property type="project" value="TreeGrafter"/>
</dbReference>
<comment type="function">
    <text evidence="2 10">Catalyzes the formation of the alpha-1,6-glucosidic linkages in glycogen by scission of a 1,4-alpha-linked oligosaccharide from growing alpha-1,4-glucan chains and the subsequent attachment of the oligosaccharide to the alpha-1,6 position.</text>
</comment>